<dbReference type="AlphaFoldDB" id="A0A3P7PSJ8"/>
<dbReference type="EMBL" id="UYRU01072838">
    <property type="protein sequence ID" value="VDN22742.1"/>
    <property type="molecule type" value="Genomic_DNA"/>
</dbReference>
<reference evidence="1 2" key="1">
    <citation type="submission" date="2018-11" db="EMBL/GenBank/DDBJ databases">
        <authorList>
            <consortium name="Pathogen Informatics"/>
        </authorList>
    </citation>
    <scope>NUCLEOTIDE SEQUENCE [LARGE SCALE GENOMIC DNA]</scope>
</reference>
<organism evidence="1 2">
    <name type="scientific">Dibothriocephalus latus</name>
    <name type="common">Fish tapeworm</name>
    <name type="synonym">Diphyllobothrium latum</name>
    <dbReference type="NCBI Taxonomy" id="60516"/>
    <lineage>
        <taxon>Eukaryota</taxon>
        <taxon>Metazoa</taxon>
        <taxon>Spiralia</taxon>
        <taxon>Lophotrochozoa</taxon>
        <taxon>Platyhelminthes</taxon>
        <taxon>Cestoda</taxon>
        <taxon>Eucestoda</taxon>
        <taxon>Diphyllobothriidea</taxon>
        <taxon>Diphyllobothriidae</taxon>
        <taxon>Dibothriocephalus</taxon>
    </lineage>
</organism>
<gene>
    <name evidence="1" type="ORF">DILT_LOCUS14119</name>
</gene>
<dbReference type="Proteomes" id="UP000281553">
    <property type="component" value="Unassembled WGS sequence"/>
</dbReference>
<protein>
    <submittedName>
        <fullName evidence="1">Uncharacterized protein</fullName>
    </submittedName>
</protein>
<evidence type="ECO:0000313" key="1">
    <source>
        <dbReference type="EMBL" id="VDN22742.1"/>
    </source>
</evidence>
<evidence type="ECO:0000313" key="2">
    <source>
        <dbReference type="Proteomes" id="UP000281553"/>
    </source>
</evidence>
<proteinExistence type="predicted"/>
<keyword evidence="2" id="KW-1185">Reference proteome</keyword>
<name>A0A3P7PSJ8_DIBLA</name>
<sequence>MMNQDRGNSTLFPTCRAFLKRSPVNPIVLTSLLPKTGVVIAISTSRVKDPIPKGQQTNVIYHITRATCSCTYVDHTDRRLGTGIREHQLATRRRDLLSLVFEHAPEFYHRFNWDGNEVLAMANTK</sequence>
<accession>A0A3P7PSJ8</accession>
<dbReference type="OrthoDB" id="8037262at2759"/>